<gene>
    <name evidence="1" type="ORF">SERLADRAFT_385940</name>
</gene>
<evidence type="ECO:0000313" key="1">
    <source>
        <dbReference type="EMBL" id="EGO26803.1"/>
    </source>
</evidence>
<dbReference type="GeneID" id="18811185"/>
<dbReference type="EMBL" id="GL945432">
    <property type="protein sequence ID" value="EGO26803.1"/>
    <property type="molecule type" value="Genomic_DNA"/>
</dbReference>
<dbReference type="HOGENOM" id="CLU_2741621_0_0_1"/>
<organism>
    <name type="scientific">Serpula lacrymans var. lacrymans (strain S7.9)</name>
    <name type="common">Dry rot fungus</name>
    <dbReference type="NCBI Taxonomy" id="578457"/>
    <lineage>
        <taxon>Eukaryota</taxon>
        <taxon>Fungi</taxon>
        <taxon>Dikarya</taxon>
        <taxon>Basidiomycota</taxon>
        <taxon>Agaricomycotina</taxon>
        <taxon>Agaricomycetes</taxon>
        <taxon>Agaricomycetidae</taxon>
        <taxon>Boletales</taxon>
        <taxon>Coniophorineae</taxon>
        <taxon>Serpulaceae</taxon>
        <taxon>Serpula</taxon>
    </lineage>
</organism>
<protein>
    <submittedName>
        <fullName evidence="1">Uncharacterized protein</fullName>
    </submittedName>
</protein>
<dbReference type="AlphaFoldDB" id="F8NRR3"/>
<dbReference type="RefSeq" id="XP_007316976.1">
    <property type="nucleotide sequence ID" value="XM_007316914.1"/>
</dbReference>
<sequence>MVDCVMIEHVSIKCKFLLASSVELQDSKEDILLQCDSSGHHDDGVTSVTVLFHEPTASSKVTILLSTHALA</sequence>
<dbReference type="Proteomes" id="UP000008064">
    <property type="component" value="Unassembled WGS sequence"/>
</dbReference>
<proteinExistence type="predicted"/>
<name>F8NRR3_SERL9</name>
<dbReference type="KEGG" id="sla:SERLADRAFT_385940"/>
<accession>F8NRR3</accession>
<reference evidence="1" key="1">
    <citation type="submission" date="2011-04" db="EMBL/GenBank/DDBJ databases">
        <title>Evolution of plant cell wall degrading machinery underlies the functional diversity of forest fungi.</title>
        <authorList>
            <consortium name="US DOE Joint Genome Institute (JGI-PGF)"/>
            <person name="Eastwood D.C."/>
            <person name="Floudas D."/>
            <person name="Binder M."/>
            <person name="Majcherczyk A."/>
            <person name="Schneider P."/>
            <person name="Aerts A."/>
            <person name="Asiegbu F.O."/>
            <person name="Baker S.E."/>
            <person name="Barry K."/>
            <person name="Bendiksby M."/>
            <person name="Blumentritt M."/>
            <person name="Coutinho P.M."/>
            <person name="Cullen D."/>
            <person name="Cullen D."/>
            <person name="Gathman A."/>
            <person name="Goodell B."/>
            <person name="Henrissat B."/>
            <person name="Ihrmark K."/>
            <person name="Kauserud H."/>
            <person name="Kohler A."/>
            <person name="LaButti K."/>
            <person name="Lapidus A."/>
            <person name="Lavin J.L."/>
            <person name="Lee Y.-H."/>
            <person name="Lindquist E."/>
            <person name="Lilly W."/>
            <person name="Lucas S."/>
            <person name="Morin E."/>
            <person name="Murat C."/>
            <person name="Oguiza J.A."/>
            <person name="Park J."/>
            <person name="Pisabarro A.G."/>
            <person name="Riley R."/>
            <person name="Rosling A."/>
            <person name="Salamov A."/>
            <person name="Schmidt O."/>
            <person name="Schmutz J."/>
            <person name="Skrede I."/>
            <person name="Stenlid J."/>
            <person name="Wiebenga A."/>
            <person name="Xie X."/>
            <person name="Kues U."/>
            <person name="Hibbett D.S."/>
            <person name="Hoffmeister D."/>
            <person name="Hogberg N."/>
            <person name="Martin F."/>
            <person name="Grigoriev I.V."/>
            <person name="Watkinson S.C."/>
        </authorList>
    </citation>
    <scope>NUCLEOTIDE SEQUENCE</scope>
    <source>
        <strain evidence="1">S7.9</strain>
    </source>
</reference>